<dbReference type="Gene3D" id="2.160.20.10">
    <property type="entry name" value="Single-stranded right-handed beta-helix, Pectin lyase-like"/>
    <property type="match status" value="1"/>
</dbReference>
<dbReference type="InterPro" id="IPR011050">
    <property type="entry name" value="Pectin_lyase_fold/virulence"/>
</dbReference>
<evidence type="ECO:0000313" key="1">
    <source>
        <dbReference type="EMBL" id="ACU60098.1"/>
    </source>
</evidence>
<reference evidence="1 2" key="2">
    <citation type="journal article" date="2010" name="Stand. Genomic Sci.">
        <title>Complete genome sequence of Chitinophaga pinensis type strain (UQM 2034).</title>
        <authorList>
            <person name="Glavina Del Rio T."/>
            <person name="Abt B."/>
            <person name="Spring S."/>
            <person name="Lapidus A."/>
            <person name="Nolan M."/>
            <person name="Tice H."/>
            <person name="Copeland A."/>
            <person name="Cheng J.F."/>
            <person name="Chen F."/>
            <person name="Bruce D."/>
            <person name="Goodwin L."/>
            <person name="Pitluck S."/>
            <person name="Ivanova N."/>
            <person name="Mavromatis K."/>
            <person name="Mikhailova N."/>
            <person name="Pati A."/>
            <person name="Chen A."/>
            <person name="Palaniappan K."/>
            <person name="Land M."/>
            <person name="Hauser L."/>
            <person name="Chang Y.J."/>
            <person name="Jeffries C.D."/>
            <person name="Chain P."/>
            <person name="Saunders E."/>
            <person name="Detter J.C."/>
            <person name="Brettin T."/>
            <person name="Rohde M."/>
            <person name="Goker M."/>
            <person name="Bristow J."/>
            <person name="Eisen J.A."/>
            <person name="Markowitz V."/>
            <person name="Hugenholtz P."/>
            <person name="Kyrpides N.C."/>
            <person name="Klenk H.P."/>
            <person name="Lucas S."/>
        </authorList>
    </citation>
    <scope>NUCLEOTIDE SEQUENCE [LARGE SCALE GENOMIC DNA]</scope>
    <source>
        <strain evidence="2">ATCC 43595 / DSM 2588 / LMG 13176 / NBRC 15968 / NCIMB 11800 / UQM 2034</strain>
    </source>
</reference>
<name>A0A979G3M8_CHIPD</name>
<dbReference type="Proteomes" id="UP000002215">
    <property type="component" value="Chromosome"/>
</dbReference>
<dbReference type="PROSITE" id="PS51257">
    <property type="entry name" value="PROKAR_LIPOPROTEIN"/>
    <property type="match status" value="1"/>
</dbReference>
<evidence type="ECO:0000313" key="2">
    <source>
        <dbReference type="Proteomes" id="UP000002215"/>
    </source>
</evidence>
<dbReference type="EMBL" id="CP001699">
    <property type="protein sequence ID" value="ACU60098.1"/>
    <property type="molecule type" value="Genomic_DNA"/>
</dbReference>
<dbReference type="InterPro" id="IPR012334">
    <property type="entry name" value="Pectin_lyas_fold"/>
</dbReference>
<accession>A0A979G3M8</accession>
<dbReference type="AlphaFoldDB" id="A0A979G3M8"/>
<dbReference type="InterPro" id="IPR006626">
    <property type="entry name" value="PbH1"/>
</dbReference>
<organism evidence="1 2">
    <name type="scientific">Chitinophaga pinensis (strain ATCC 43595 / DSM 2588 / LMG 13176 / NBRC 15968 / NCIMB 11800 / UQM 2034)</name>
    <dbReference type="NCBI Taxonomy" id="485918"/>
    <lineage>
        <taxon>Bacteria</taxon>
        <taxon>Pseudomonadati</taxon>
        <taxon>Bacteroidota</taxon>
        <taxon>Chitinophagia</taxon>
        <taxon>Chitinophagales</taxon>
        <taxon>Chitinophagaceae</taxon>
        <taxon>Chitinophaga</taxon>
    </lineage>
</organism>
<dbReference type="SUPFAM" id="SSF51126">
    <property type="entry name" value="Pectin lyase-like"/>
    <property type="match status" value="1"/>
</dbReference>
<dbReference type="KEGG" id="cpi:Cpin_2615"/>
<proteinExistence type="predicted"/>
<dbReference type="SMART" id="SM00710">
    <property type="entry name" value="PbH1"/>
    <property type="match status" value="6"/>
</dbReference>
<sequence length="470" mass="50110">MKIRHDYRRHALIAAATLLSFIVGCKKETDESIDKTIENSETSVTAATGRTFTLGPDANGRLVIDNKSGTYKAGDIINLKGNFKAVFISNMSGTAAAPIKIQNASGTVATIGDPSWTGSSGYPGAFSFDNCHYIKLGSPNGKNYMVINGATTSVREAYFNIHLGKHTDNFEIYNLSMNNGGTGIVAKTEPVKGDASTAYPNSTMYNLSIHGISINNTRNEAMYIGHTATYWDLTANVPYYGATSGMTAGHQYVEPIKWYNVLIYGNTVSNSGLDGIQTAAIDKLEVHSNVVTNWATQHNTAHNGGILIGGRTTNTNTHDNIVRNGWGELYQFYGSGTVHVVKNNLFADNESDGVSMRGAGGAAVQFVNNTVANVKGNTLRINGYSGQTGKNIVNNNVFIAPLKGVGTIYAKYYIYLENGAVATEGTGALANFKFATIAASGVSATNYYQVTNTSKTGGLLVGYVNLPGKL</sequence>
<dbReference type="RefSeq" id="WP_012790274.1">
    <property type="nucleotide sequence ID" value="NC_013132.1"/>
</dbReference>
<protein>
    <recommendedName>
        <fullName evidence="3">Right-handed parallel beta-helix repeat-containing protein</fullName>
    </recommendedName>
</protein>
<reference evidence="2" key="1">
    <citation type="submission" date="2009-08" db="EMBL/GenBank/DDBJ databases">
        <title>The complete genome of Chitinophaga pinensis DSM 2588.</title>
        <authorList>
            <consortium name="US DOE Joint Genome Institute (JGI-PGF)"/>
            <person name="Lucas S."/>
            <person name="Copeland A."/>
            <person name="Lapidus A."/>
            <person name="Glavina del Rio T."/>
            <person name="Dalin E."/>
            <person name="Tice H."/>
            <person name="Bruce D."/>
            <person name="Goodwin L."/>
            <person name="Pitluck S."/>
            <person name="Kyrpides N."/>
            <person name="Mavromatis K."/>
            <person name="Ivanova N."/>
            <person name="Mikhailova N."/>
            <person name="Sims D."/>
            <person name="Meinche L."/>
            <person name="Brettin T."/>
            <person name="Detter J.C."/>
            <person name="Han C."/>
            <person name="Larimer F."/>
            <person name="Land M."/>
            <person name="Hauser L."/>
            <person name="Markowitz V."/>
            <person name="Cheng J.-F."/>
            <person name="Hugenholtz P."/>
            <person name="Woyke T."/>
            <person name="Wu D."/>
            <person name="Spring S."/>
            <person name="Klenk H.-P."/>
            <person name="Eisen J.A."/>
        </authorList>
    </citation>
    <scope>NUCLEOTIDE SEQUENCE [LARGE SCALE GENOMIC DNA]</scope>
    <source>
        <strain evidence="2">ATCC 43595 / DSM 2588 / LMG 13176 / NBRC 15968 / NCIMB 11800 / UQM 2034</strain>
    </source>
</reference>
<evidence type="ECO:0008006" key="3">
    <source>
        <dbReference type="Google" id="ProtNLM"/>
    </source>
</evidence>
<gene>
    <name evidence="1" type="ordered locus">Cpin_2615</name>
</gene>